<dbReference type="AlphaFoldDB" id="A0A0R0E0V7"/>
<dbReference type="RefSeq" id="WP_057641287.1">
    <property type="nucleotide sequence ID" value="NZ_LDJP01000059.1"/>
</dbReference>
<name>A0A0R0E0V7_9GAMM</name>
<gene>
    <name evidence="1" type="ORF">ABB34_10495</name>
</gene>
<comment type="caution">
    <text evidence="1">The sequence shown here is derived from an EMBL/GenBank/DDBJ whole genome shotgun (WGS) entry which is preliminary data.</text>
</comment>
<accession>A0A0R0E0V7</accession>
<proteinExistence type="predicted"/>
<sequence>MYAVILLKGAQGYAREHWEHVPELVDYEGESYSLRAGPRQPLPTDREWEPVAVYAPDMLTEEEFQDLYQQYRPQVAELALKY</sequence>
<keyword evidence="2" id="KW-1185">Reference proteome</keyword>
<reference evidence="1 2" key="1">
    <citation type="submission" date="2015-05" db="EMBL/GenBank/DDBJ databases">
        <title>Genome sequencing and analysis of members of genus Stenotrophomonas.</title>
        <authorList>
            <person name="Patil P.P."/>
            <person name="Midha S."/>
            <person name="Patil P.B."/>
        </authorList>
    </citation>
    <scope>NUCLEOTIDE SEQUENCE [LARGE SCALE GENOMIC DNA]</scope>
    <source>
        <strain evidence="1 2">JCM 16244</strain>
    </source>
</reference>
<organism evidence="1 2">
    <name type="scientific">Stenotrophomonas daejeonensis</name>
    <dbReference type="NCBI Taxonomy" id="659018"/>
    <lineage>
        <taxon>Bacteria</taxon>
        <taxon>Pseudomonadati</taxon>
        <taxon>Pseudomonadota</taxon>
        <taxon>Gammaproteobacteria</taxon>
        <taxon>Lysobacterales</taxon>
        <taxon>Lysobacteraceae</taxon>
        <taxon>Stenotrophomonas</taxon>
    </lineage>
</organism>
<evidence type="ECO:0000313" key="2">
    <source>
        <dbReference type="Proteomes" id="UP000050940"/>
    </source>
</evidence>
<protein>
    <submittedName>
        <fullName evidence="1">Uncharacterized protein</fullName>
    </submittedName>
</protein>
<dbReference type="EMBL" id="LDJP01000059">
    <property type="protein sequence ID" value="KRG84049.1"/>
    <property type="molecule type" value="Genomic_DNA"/>
</dbReference>
<dbReference type="STRING" id="659018.ABB34_10495"/>
<dbReference type="PATRIC" id="fig|659018.3.peg.2123"/>
<dbReference type="OrthoDB" id="5956032at2"/>
<dbReference type="Proteomes" id="UP000050940">
    <property type="component" value="Unassembled WGS sequence"/>
</dbReference>
<evidence type="ECO:0000313" key="1">
    <source>
        <dbReference type="EMBL" id="KRG84049.1"/>
    </source>
</evidence>